<evidence type="ECO:0000256" key="2">
    <source>
        <dbReference type="SAM" id="Phobius"/>
    </source>
</evidence>
<sequence length="540" mass="55870">MGSNANMRSTAPTVRRRNHNLFKGRRRWIDSRSDDDNSASSDDEAPAPARLPATVAGQARPSSTLRALSGLGTVRSAAQATLVPVTLPATTFLAVESDSDSGIDGGVESDSGDEDSGDEAVVSPPPAAVAPPLAAISTISTSAIAAPSLPPLPPQTISTTSASSSSSSLPPLPTPDQPVLAPVDSPVEATLPLSTSTTASTLSTSSSKVTVIVFPVPTVSSSSSQETTLSSVVTSRTSTAVAVDITTSVPQARAKPGESPTQTSTLAVSTPATTTAIASPDFLETSQGEQQGVIDHSAEGTSSSSAAISIVFGVLAGIGVLVAVALFVRKRRRRAKQGYPLPPFLSRSGVGGGGGGGGGGDAKRKSSSTWAWGLWDSSSSSSGRTTMAPPRAVAPPLPFLPPPKFGRVSKTNTDIMDNLMRAAYQAEGGQNDMESRVNAVEKPGFMDEKAYAMLAGRPAPPERKRQKPISRWLDGLMTPRVQSRVPSMPPTPGTLPRRPESLVPQLPPPLPSYLKNRDTVDTSTGLSTGDWYRLGKEYGV</sequence>
<feature type="compositionally biased region" description="Gly residues" evidence="1">
    <location>
        <begin position="349"/>
        <end position="360"/>
    </location>
</feature>
<dbReference type="AlphaFoldDB" id="A0AA40BGE1"/>
<feature type="region of interest" description="Disordered" evidence="1">
    <location>
        <begin position="346"/>
        <end position="399"/>
    </location>
</feature>
<evidence type="ECO:0000256" key="1">
    <source>
        <dbReference type="SAM" id="MobiDB-lite"/>
    </source>
</evidence>
<comment type="caution">
    <text evidence="3">The sequence shown here is derived from an EMBL/GenBank/DDBJ whole genome shotgun (WGS) entry which is preliminary data.</text>
</comment>
<keyword evidence="4" id="KW-1185">Reference proteome</keyword>
<feature type="compositionally biased region" description="Polar residues" evidence="1">
    <location>
        <begin position="1"/>
        <end position="12"/>
    </location>
</feature>
<feature type="compositionally biased region" description="Low complexity" evidence="1">
    <location>
        <begin position="155"/>
        <end position="169"/>
    </location>
</feature>
<feature type="compositionally biased region" description="Basic residues" evidence="1">
    <location>
        <begin position="14"/>
        <end position="26"/>
    </location>
</feature>
<organism evidence="3 4">
    <name type="scientific">Lasiosphaeria miniovina</name>
    <dbReference type="NCBI Taxonomy" id="1954250"/>
    <lineage>
        <taxon>Eukaryota</taxon>
        <taxon>Fungi</taxon>
        <taxon>Dikarya</taxon>
        <taxon>Ascomycota</taxon>
        <taxon>Pezizomycotina</taxon>
        <taxon>Sordariomycetes</taxon>
        <taxon>Sordariomycetidae</taxon>
        <taxon>Sordariales</taxon>
        <taxon>Lasiosphaeriaceae</taxon>
        <taxon>Lasiosphaeria</taxon>
    </lineage>
</organism>
<keyword evidence="2" id="KW-0472">Membrane</keyword>
<reference evidence="3" key="1">
    <citation type="submission" date="2023-06" db="EMBL/GenBank/DDBJ databases">
        <title>Genome-scale phylogeny and comparative genomics of the fungal order Sordariales.</title>
        <authorList>
            <consortium name="Lawrence Berkeley National Laboratory"/>
            <person name="Hensen N."/>
            <person name="Bonometti L."/>
            <person name="Westerberg I."/>
            <person name="Brannstrom I.O."/>
            <person name="Guillou S."/>
            <person name="Cros-Aarteil S."/>
            <person name="Calhoun S."/>
            <person name="Haridas S."/>
            <person name="Kuo A."/>
            <person name="Mondo S."/>
            <person name="Pangilinan J."/>
            <person name="Riley R."/>
            <person name="LaButti K."/>
            <person name="Andreopoulos B."/>
            <person name="Lipzen A."/>
            <person name="Chen C."/>
            <person name="Yanf M."/>
            <person name="Daum C."/>
            <person name="Ng V."/>
            <person name="Clum A."/>
            <person name="Steindorff A."/>
            <person name="Ohm R."/>
            <person name="Martin F."/>
            <person name="Silar P."/>
            <person name="Natvig D."/>
            <person name="Lalanne C."/>
            <person name="Gautier V."/>
            <person name="Ament-velasquez S.L."/>
            <person name="Kruys A."/>
            <person name="Hutchinson M.I."/>
            <person name="Powell A.J."/>
            <person name="Barry K."/>
            <person name="Miller A.N."/>
            <person name="Grigoriev I.V."/>
            <person name="Debuchy R."/>
            <person name="Gladieux P."/>
            <person name="Thoren M.H."/>
            <person name="Johannesson H."/>
        </authorList>
    </citation>
    <scope>NUCLEOTIDE SEQUENCE</scope>
    <source>
        <strain evidence="3">SMH2392-1A</strain>
    </source>
</reference>
<protein>
    <submittedName>
        <fullName evidence="3">Uncharacterized protein</fullName>
    </submittedName>
</protein>
<dbReference type="Proteomes" id="UP001172101">
    <property type="component" value="Unassembled WGS sequence"/>
</dbReference>
<feature type="region of interest" description="Disordered" evidence="1">
    <location>
        <begin position="150"/>
        <end position="183"/>
    </location>
</feature>
<keyword evidence="2" id="KW-1133">Transmembrane helix</keyword>
<feature type="region of interest" description="Disordered" evidence="1">
    <location>
        <begin position="1"/>
        <end position="61"/>
    </location>
</feature>
<dbReference type="EMBL" id="JAUIRO010000001">
    <property type="protein sequence ID" value="KAK0733770.1"/>
    <property type="molecule type" value="Genomic_DNA"/>
</dbReference>
<feature type="region of interest" description="Disordered" evidence="1">
    <location>
        <begin position="97"/>
        <end position="128"/>
    </location>
</feature>
<dbReference type="RefSeq" id="XP_060302647.1">
    <property type="nucleotide sequence ID" value="XM_060434604.1"/>
</dbReference>
<name>A0AA40BGE1_9PEZI</name>
<feature type="compositionally biased region" description="Low complexity" evidence="1">
    <location>
        <begin position="100"/>
        <end position="109"/>
    </location>
</feature>
<feature type="region of interest" description="Disordered" evidence="1">
    <location>
        <begin position="481"/>
        <end position="528"/>
    </location>
</feature>
<feature type="region of interest" description="Disordered" evidence="1">
    <location>
        <begin position="249"/>
        <end position="269"/>
    </location>
</feature>
<evidence type="ECO:0000313" key="3">
    <source>
        <dbReference type="EMBL" id="KAK0733770.1"/>
    </source>
</evidence>
<proteinExistence type="predicted"/>
<keyword evidence="2" id="KW-0812">Transmembrane</keyword>
<gene>
    <name evidence="3" type="ORF">B0T26DRAFT_36111</name>
</gene>
<accession>A0AA40BGE1</accession>
<evidence type="ECO:0000313" key="4">
    <source>
        <dbReference type="Proteomes" id="UP001172101"/>
    </source>
</evidence>
<dbReference type="GeneID" id="85317874"/>
<feature type="transmembrane region" description="Helical" evidence="2">
    <location>
        <begin position="306"/>
        <end position="328"/>
    </location>
</feature>